<dbReference type="Gene3D" id="3.30.1490.480">
    <property type="entry name" value="Endolytic murein transglycosylase"/>
    <property type="match status" value="1"/>
</dbReference>
<feature type="compositionally biased region" description="Low complexity" evidence="1">
    <location>
        <begin position="126"/>
        <end position="140"/>
    </location>
</feature>
<name>A0A168MV40_9BACL</name>
<dbReference type="EMBL" id="LVJI01000018">
    <property type="protein sequence ID" value="OAB45085.1"/>
    <property type="molecule type" value="Genomic_DNA"/>
</dbReference>
<keyword evidence="3" id="KW-1185">Reference proteome</keyword>
<sequence length="212" mass="23179">MKNRSFMSGLGIGLIIGAILLQLMIVGEGQVSITAGQSADLTRQQLEEKAKAMDLKVIESSEQLMTNEQWQQQKDEQSDDPQGKSTLSPTKTKPTIEPVQPSSPEQLEQNVSESAPSIIQSPQAQSTSPPKTPVAPAKAKSQIVEYNIKKGSNLTKIADDLEKIGVIGSSEQFIKQAVDQKINRKIRDGSYTFTKGENIESIISKIRLQSSR</sequence>
<dbReference type="RefSeq" id="WP_068650606.1">
    <property type="nucleotide sequence ID" value="NZ_CP043611.1"/>
</dbReference>
<evidence type="ECO:0000313" key="3">
    <source>
        <dbReference type="Proteomes" id="UP000077355"/>
    </source>
</evidence>
<dbReference type="AlphaFoldDB" id="A0A168MV40"/>
<reference evidence="2 3" key="1">
    <citation type="submission" date="2016-03" db="EMBL/GenBank/DDBJ databases">
        <title>Draft genome sequence of Paenibacillus antarcticus CECT 5836.</title>
        <authorList>
            <person name="Shin S.-K."/>
            <person name="Yi H."/>
        </authorList>
    </citation>
    <scope>NUCLEOTIDE SEQUENCE [LARGE SCALE GENOMIC DNA]</scope>
    <source>
        <strain evidence="2 3">CECT 5836</strain>
    </source>
</reference>
<dbReference type="Proteomes" id="UP000077355">
    <property type="component" value="Unassembled WGS sequence"/>
</dbReference>
<protein>
    <submittedName>
        <fullName evidence="2">Uncharacterized protein</fullName>
    </submittedName>
</protein>
<comment type="caution">
    <text evidence="2">The sequence shown here is derived from an EMBL/GenBank/DDBJ whole genome shotgun (WGS) entry which is preliminary data.</text>
</comment>
<evidence type="ECO:0000313" key="2">
    <source>
        <dbReference type="EMBL" id="OAB45085.1"/>
    </source>
</evidence>
<feature type="region of interest" description="Disordered" evidence="1">
    <location>
        <begin position="66"/>
        <end position="140"/>
    </location>
</feature>
<proteinExistence type="predicted"/>
<feature type="compositionally biased region" description="Polar residues" evidence="1">
    <location>
        <begin position="100"/>
        <end position="125"/>
    </location>
</feature>
<organism evidence="2 3">
    <name type="scientific">Paenibacillus antarcticus</name>
    <dbReference type="NCBI Taxonomy" id="253703"/>
    <lineage>
        <taxon>Bacteria</taxon>
        <taxon>Bacillati</taxon>
        <taxon>Bacillota</taxon>
        <taxon>Bacilli</taxon>
        <taxon>Bacillales</taxon>
        <taxon>Paenibacillaceae</taxon>
        <taxon>Paenibacillus</taxon>
    </lineage>
</organism>
<dbReference type="OrthoDB" id="2680673at2"/>
<accession>A0A168MV40</accession>
<gene>
    <name evidence="2" type="ORF">PBAT_14190</name>
</gene>
<evidence type="ECO:0000256" key="1">
    <source>
        <dbReference type="SAM" id="MobiDB-lite"/>
    </source>
</evidence>
<feature type="compositionally biased region" description="Low complexity" evidence="1">
    <location>
        <begin position="84"/>
        <end position="95"/>
    </location>
</feature>